<organism evidence="3 4">
    <name type="scientific">Lysobacter yangpyeongensis</name>
    <dbReference type="NCBI Taxonomy" id="346182"/>
    <lineage>
        <taxon>Bacteria</taxon>
        <taxon>Pseudomonadati</taxon>
        <taxon>Pseudomonadota</taxon>
        <taxon>Gammaproteobacteria</taxon>
        <taxon>Lysobacterales</taxon>
        <taxon>Lysobacteraceae</taxon>
        <taxon>Lysobacter</taxon>
    </lineage>
</organism>
<evidence type="ECO:0000313" key="3">
    <source>
        <dbReference type="EMBL" id="MFC5568926.1"/>
    </source>
</evidence>
<dbReference type="InterPro" id="IPR011050">
    <property type="entry name" value="Pectin_lyase_fold/virulence"/>
</dbReference>
<reference evidence="4" key="1">
    <citation type="journal article" date="2019" name="Int. J. Syst. Evol. Microbiol.">
        <title>The Global Catalogue of Microorganisms (GCM) 10K type strain sequencing project: providing services to taxonomists for standard genome sequencing and annotation.</title>
        <authorList>
            <consortium name="The Broad Institute Genomics Platform"/>
            <consortium name="The Broad Institute Genome Sequencing Center for Infectious Disease"/>
            <person name="Wu L."/>
            <person name="Ma J."/>
        </authorList>
    </citation>
    <scope>NUCLEOTIDE SEQUENCE [LARGE SCALE GENOMIC DNA]</scope>
    <source>
        <strain evidence="4">KACC 11407</strain>
    </source>
</reference>
<comment type="caution">
    <text evidence="3">The sequence shown here is derived from an EMBL/GenBank/DDBJ whole genome shotgun (WGS) entry which is preliminary data.</text>
</comment>
<evidence type="ECO:0000256" key="1">
    <source>
        <dbReference type="SAM" id="MobiDB-lite"/>
    </source>
</evidence>
<dbReference type="SUPFAM" id="SSF51126">
    <property type="entry name" value="Pectin lyase-like"/>
    <property type="match status" value="1"/>
</dbReference>
<keyword evidence="4" id="KW-1185">Reference proteome</keyword>
<dbReference type="RefSeq" id="WP_386752681.1">
    <property type="nucleotide sequence ID" value="NZ_JBHSNM010000001.1"/>
</dbReference>
<name>A0ABW0SJ87_9GAMM</name>
<feature type="chain" id="PRO_5046517757" description="Right handed beta helix domain-containing protein" evidence="2">
    <location>
        <begin position="42"/>
        <end position="527"/>
    </location>
</feature>
<dbReference type="EMBL" id="JBHSNM010000001">
    <property type="protein sequence ID" value="MFC5568926.1"/>
    <property type="molecule type" value="Genomic_DNA"/>
</dbReference>
<keyword evidence="2" id="KW-0732">Signal</keyword>
<proteinExistence type="predicted"/>
<accession>A0ABW0SJ87</accession>
<feature type="signal peptide" evidence="2">
    <location>
        <begin position="1"/>
        <end position="41"/>
    </location>
</feature>
<dbReference type="Proteomes" id="UP001596036">
    <property type="component" value="Unassembled WGS sequence"/>
</dbReference>
<protein>
    <recommendedName>
        <fullName evidence="5">Right handed beta helix domain-containing protein</fullName>
    </recommendedName>
</protein>
<dbReference type="InterPro" id="IPR012334">
    <property type="entry name" value="Pectin_lyas_fold"/>
</dbReference>
<feature type="region of interest" description="Disordered" evidence="1">
    <location>
        <begin position="507"/>
        <end position="527"/>
    </location>
</feature>
<evidence type="ECO:0000256" key="2">
    <source>
        <dbReference type="SAM" id="SignalP"/>
    </source>
</evidence>
<evidence type="ECO:0000313" key="4">
    <source>
        <dbReference type="Proteomes" id="UP001596036"/>
    </source>
</evidence>
<dbReference type="Gene3D" id="2.160.20.10">
    <property type="entry name" value="Single-stranded right-handed beta-helix, Pectin lyase-like"/>
    <property type="match status" value="1"/>
</dbReference>
<gene>
    <name evidence="3" type="ORF">ACFPN1_02465</name>
</gene>
<evidence type="ECO:0008006" key="5">
    <source>
        <dbReference type="Google" id="ProtNLM"/>
    </source>
</evidence>
<sequence>MGNRIVATQCHHAPERARATRAAVARMALCAGALVSGASGAAPPVACASPRADTAGIPISLAPARDARTFYVRADGGDAVQCTGRADAAYPGSGSGKACAWKSPEIALPPSGPARISGGDTLLIGAGTYRIGDNGYLQPIPGGRSAATPTRVIGKPGTMPKIVGVGGIHRVLNLEGSSNVEVGRLEITDNSDCVFRHANPRVACNDAMAWARVGLYAKSSSNVWLHDLDIHGLAARGINAGLLSNWTLDRVRINRNGTAGWDGNVGDRGSDSGRMILRDVEIAWNGCGERVATGEPWACWAQSAGGYGDGFGTTETGGTWLIEDANVHHNTSDGLDLRYMDGADGTSVTVRRLRAVANAGNQLKIKGNALVEDSVLVGHCSFFRNRFFMGDEDLCRADGSTLQLVLTGGDTVTVRRNTIAGEGAVQIGHSEGDDSDRILVRDNLVMGFPYYRRPSRQSAFDGGKSRARIQSTGNIAWRVDECPDGARCEAPPKLANTTLAAFDARPLPGNPGGGKAGAMPCSAAAGR</sequence>